<proteinExistence type="predicted"/>
<name>A0AAD8Z2B8_9TELE</name>
<feature type="non-terminal residue" evidence="1">
    <location>
        <position position="184"/>
    </location>
</feature>
<gene>
    <name evidence="1" type="ORF">P4O66_014160</name>
</gene>
<dbReference type="EMBL" id="JAROKS010000021">
    <property type="protein sequence ID" value="KAK1790238.1"/>
    <property type="molecule type" value="Genomic_DNA"/>
</dbReference>
<accession>A0AAD8Z2B8</accession>
<comment type="caution">
    <text evidence="1">The sequence shown here is derived from an EMBL/GenBank/DDBJ whole genome shotgun (WGS) entry which is preliminary data.</text>
</comment>
<organism evidence="1 2">
    <name type="scientific">Electrophorus voltai</name>
    <dbReference type="NCBI Taxonomy" id="2609070"/>
    <lineage>
        <taxon>Eukaryota</taxon>
        <taxon>Metazoa</taxon>
        <taxon>Chordata</taxon>
        <taxon>Craniata</taxon>
        <taxon>Vertebrata</taxon>
        <taxon>Euteleostomi</taxon>
        <taxon>Actinopterygii</taxon>
        <taxon>Neopterygii</taxon>
        <taxon>Teleostei</taxon>
        <taxon>Ostariophysi</taxon>
        <taxon>Gymnotiformes</taxon>
        <taxon>Gymnotoidei</taxon>
        <taxon>Gymnotidae</taxon>
        <taxon>Electrophorus</taxon>
    </lineage>
</organism>
<keyword evidence="2" id="KW-1185">Reference proteome</keyword>
<protein>
    <submittedName>
        <fullName evidence="1">Uncharacterized protein</fullName>
    </submittedName>
</protein>
<evidence type="ECO:0000313" key="2">
    <source>
        <dbReference type="Proteomes" id="UP001239994"/>
    </source>
</evidence>
<dbReference type="AlphaFoldDB" id="A0AAD8Z2B8"/>
<evidence type="ECO:0000313" key="1">
    <source>
        <dbReference type="EMBL" id="KAK1790238.1"/>
    </source>
</evidence>
<dbReference type="Proteomes" id="UP001239994">
    <property type="component" value="Unassembled WGS sequence"/>
</dbReference>
<reference evidence="1" key="1">
    <citation type="submission" date="2023-03" db="EMBL/GenBank/DDBJ databases">
        <title>Electrophorus voltai genome.</title>
        <authorList>
            <person name="Bian C."/>
        </authorList>
    </citation>
    <scope>NUCLEOTIDE SEQUENCE</scope>
    <source>
        <strain evidence="1">CB-2022</strain>
        <tissue evidence="1">Muscle</tissue>
    </source>
</reference>
<sequence>MTLRMNGATSECHVALEEGAHSCHLLHSFLDSLANTDLQWCHTVRDLTETHSQKQLDLVREIKAAEQALLECKEYEFPHTLDLMLSKVELEEFRTQQEQEKAVNQHLVVDSDLHVQQELDIQQALLLLQLCLHLLPHVRHLLFFLREPLVYQCPLALQCVLQLLGLHHTALSQRKTHPDDSVPF</sequence>